<dbReference type="SMART" id="SM00355">
    <property type="entry name" value="ZnF_C2H2"/>
    <property type="match status" value="2"/>
</dbReference>
<evidence type="ECO:0000256" key="6">
    <source>
        <dbReference type="PROSITE-ProRule" id="PRU00023"/>
    </source>
</evidence>
<dbReference type="GO" id="GO:0008270">
    <property type="term" value="F:zinc ion binding"/>
    <property type="evidence" value="ECO:0007669"/>
    <property type="project" value="UniProtKB-KW"/>
</dbReference>
<dbReference type="GO" id="GO:0030011">
    <property type="term" value="P:maintenance of cell polarity"/>
    <property type="evidence" value="ECO:0007669"/>
    <property type="project" value="TreeGrafter"/>
</dbReference>
<feature type="region of interest" description="Disordered" evidence="9">
    <location>
        <begin position="1714"/>
        <end position="1769"/>
    </location>
</feature>
<name>A0A507C658_9FUNG</name>
<dbReference type="GO" id="GO:0005635">
    <property type="term" value="C:nuclear envelope"/>
    <property type="evidence" value="ECO:0007669"/>
    <property type="project" value="TreeGrafter"/>
</dbReference>
<dbReference type="PROSITE" id="PS50297">
    <property type="entry name" value="ANK_REP_REGION"/>
    <property type="match status" value="2"/>
</dbReference>
<feature type="domain" description="PH" evidence="10">
    <location>
        <begin position="276"/>
        <end position="372"/>
    </location>
</feature>
<evidence type="ECO:0000313" key="12">
    <source>
        <dbReference type="EMBL" id="TPX35122.1"/>
    </source>
</evidence>
<dbReference type="PROSITE" id="PS01013">
    <property type="entry name" value="OSBP"/>
    <property type="match status" value="1"/>
</dbReference>
<dbReference type="Gene3D" id="3.30.160.60">
    <property type="entry name" value="Classic Zinc Finger"/>
    <property type="match status" value="1"/>
</dbReference>
<keyword evidence="7" id="KW-0863">Zinc-finger</keyword>
<feature type="compositionally biased region" description="Basic and acidic residues" evidence="9">
    <location>
        <begin position="1641"/>
        <end position="1651"/>
    </location>
</feature>
<evidence type="ECO:0000256" key="5">
    <source>
        <dbReference type="ARBA" id="ARBA00023121"/>
    </source>
</evidence>
<dbReference type="SUPFAM" id="SSF144000">
    <property type="entry name" value="Oxysterol-binding protein-like"/>
    <property type="match status" value="1"/>
</dbReference>
<feature type="compositionally biased region" description="Polar residues" evidence="9">
    <location>
        <begin position="433"/>
        <end position="443"/>
    </location>
</feature>
<evidence type="ECO:0000313" key="13">
    <source>
        <dbReference type="Proteomes" id="UP000319731"/>
    </source>
</evidence>
<sequence length="1828" mass="202218">MAQQQFQLVEAFQKCNSPADIDSTIQVVKRYLALLSTQPQHQQSAPFGSILHLAVSLSPKPVIDRIIAEFCTDNSWVNQKNSEGETPLHLASRLGRSDVVGQLLNIAGVDETIRDYEGRTPGKMSRFEESAKNGKVVQVLQSHRKQFCQEILTHLGLIVEKKDTHKILALFAPDSRAYSYLKAGWIDINGPFDLEGDQSLLHVAARVDDMQLVEWLLKNGADPKVKDRKGKTPSDVAAKDSSARAKLKTAIYQAPILAASLAQATSSASGRVQTGVPSLRGTLMKWTNYASGYKHRYFVLENSSLSYFQSAGDYPLSCRGSISLLIAKIVMPDHNDKSRFDVLGKGSIRYALKARSPAEAKKWVWALNESKLWAVDRNRQGKSLSPDPLPADQAGDEQPFEDIDKVFGGMDDIEASENASVSHHSEHSVDVSQQPDRPSTEASYVNAEIKPPPLPARNPSKEELAALGNSSNNVLSTPVEDLHTLVYLLNVHLDVQQRMVEALVQATEKANAAASSSGLLTASAAGGRSLTSDAASDTGIYIHSRTKSQDISKELDSTHIASLCQSSASRVSETVKKVISLCEEREKKWAKRWRNEIEGRKRWEEIVRKFVGLDGLTEEEIAATGKMGLGHLNTTSGHDDFDHEAHSPTASSDGHDHDHDNSHDAAEADDEDVFYDAQNAEAEDPSKFLEQVFGFEPLEQQRASPERGATLQRSGTSRSGTRTPNTRTPSRKGSKVVSPMALQQLEGTNTDNTESTSTEMVLSELPSLKDVKMSAVGYKLPFRERLPLNPSKDLSKVTLPVFFNEPLSMIQRMAEDVEYAEILSFAARIGSHGAMRSIEGMKVGGQDPAALHAKVVGCELKDVEGLEGEEASLYRTMMVAAYAMSNYSSTIKRANKPFNPMLGETFELVREDKWYRYISEQTCHHPPISACYCESPDYVFWAEVNVKSKFWGRSLELHPLGVCHVRLPILPSKDSKAPIEMEHYSWRKVTTVVNNLIVGKLWVDHLGDMVVKNHRTNEEVTISFKSKAQAGGGTWFGLGGPTVSNKEDGGQPADAGELGGFVRDKNGTIRYELKGNWGDRVLAVPVNPIGKGLLNQTLTLWVREQPPTISPLNFNYTSLALTLNDMPTTLKPYLPLTDSRLRPDQKAMEEGLWDEASKLKETLETLQRNNRKVVIKAYEDTHVKDGPPREDPGLEFGEEWWTPRWFIRELEEDTGEEHWQFTSEYWKYRQENAVAVKNGMPAHSGWPAWVPDTFGTRETKLSGSKSHESCVCRWKDCTNRRVFTYQGRMLEHLRVHTLERPYLCPLRSCAAVFTLKSNCVSHIRSRHHRDIDPIHIDYMQTSGNEFHELIPANATDEELATLDFMIDGDASDGETDDSSRLVSRHKHIASTCGTAENDALSSSALVGLLYANYVPTPYSGGDMAPSSEAEDDETDEVNSVDSDYKAPKRTRLRLRKRAGARTPTLPTTSLLTQPSAASIAKANIAARLPRLSNGQFAPRPGYGDSPTLSDSSLRIRKESGKNVSVKNRPIDQEIGQLERESEYFERSRKHLNRIYRGLEATQRNLQALATPDMSYPNSPADSSEQQLSIYESSIDTSSDTHLLNRSAISVLAEVSCLLLETEAAQTRIENEVIPSLKRKARANDDKDERIASRASVSSNGEINSSTASVAGTSIESRIARTAELKDDDEVSIHTSTSTITDVSNIMNISKITSNYDRSNTSRGNNRSRIITPTPLSSSSSKPQRIGPDFVGQSSSSSSSTSSDADNNSQRPIRGLAALDCLMNEYIDNLPTPSTPLPPPQLQQHQKPSPKREAKDDSGLSEVDGYMSE</sequence>
<keyword evidence="7" id="KW-0862">Zinc</keyword>
<dbReference type="PANTHER" id="PTHR10972">
    <property type="entry name" value="OXYSTEROL-BINDING PROTEIN-RELATED"/>
    <property type="match status" value="1"/>
</dbReference>
<dbReference type="GO" id="GO:0006897">
    <property type="term" value="P:endocytosis"/>
    <property type="evidence" value="ECO:0007669"/>
    <property type="project" value="TreeGrafter"/>
</dbReference>
<dbReference type="GeneID" id="42003661"/>
<feature type="compositionally biased region" description="Basic and acidic residues" evidence="9">
    <location>
        <begin position="637"/>
        <end position="646"/>
    </location>
</feature>
<feature type="region of interest" description="Disordered" evidence="9">
    <location>
        <begin position="698"/>
        <end position="737"/>
    </location>
</feature>
<dbReference type="InterPro" id="IPR001849">
    <property type="entry name" value="PH_domain"/>
</dbReference>
<dbReference type="GO" id="GO:0005829">
    <property type="term" value="C:cytosol"/>
    <property type="evidence" value="ECO:0007669"/>
    <property type="project" value="TreeGrafter"/>
</dbReference>
<dbReference type="SUPFAM" id="SSF57667">
    <property type="entry name" value="beta-beta-alpha zinc fingers"/>
    <property type="match status" value="1"/>
</dbReference>
<feature type="compositionally biased region" description="Acidic residues" evidence="9">
    <location>
        <begin position="1428"/>
        <end position="1438"/>
    </location>
</feature>
<dbReference type="InterPro" id="IPR036770">
    <property type="entry name" value="Ankyrin_rpt-contain_sf"/>
</dbReference>
<dbReference type="Gene3D" id="1.25.40.20">
    <property type="entry name" value="Ankyrin repeat-containing domain"/>
    <property type="match status" value="1"/>
</dbReference>
<dbReference type="Pfam" id="PF00023">
    <property type="entry name" value="Ank"/>
    <property type="match status" value="2"/>
</dbReference>
<feature type="compositionally biased region" description="Polar residues" evidence="9">
    <location>
        <begin position="711"/>
        <end position="728"/>
    </location>
</feature>
<dbReference type="Pfam" id="PF00169">
    <property type="entry name" value="PH"/>
    <property type="match status" value="1"/>
</dbReference>
<dbReference type="PROSITE" id="PS50157">
    <property type="entry name" value="ZINC_FINGER_C2H2_2"/>
    <property type="match status" value="2"/>
</dbReference>
<evidence type="ECO:0008006" key="14">
    <source>
        <dbReference type="Google" id="ProtNLM"/>
    </source>
</evidence>
<evidence type="ECO:0000256" key="9">
    <source>
        <dbReference type="SAM" id="MobiDB-lite"/>
    </source>
</evidence>
<dbReference type="PANTHER" id="PTHR10972:SF205">
    <property type="entry name" value="OXYSTEROL-BINDING PROTEIN 1"/>
    <property type="match status" value="1"/>
</dbReference>
<dbReference type="GO" id="GO:0034727">
    <property type="term" value="P:piecemeal microautophagy of the nucleus"/>
    <property type="evidence" value="ECO:0007669"/>
    <property type="project" value="TreeGrafter"/>
</dbReference>
<feature type="region of interest" description="Disordered" evidence="9">
    <location>
        <begin position="628"/>
        <end position="665"/>
    </location>
</feature>
<dbReference type="InterPro" id="IPR002110">
    <property type="entry name" value="Ankyrin_rpt"/>
</dbReference>
<dbReference type="Gene3D" id="2.30.29.30">
    <property type="entry name" value="Pleckstrin-homology domain (PH domain)/Phosphotyrosine-binding domain (PTB)"/>
    <property type="match status" value="1"/>
</dbReference>
<dbReference type="SUPFAM" id="SSF50729">
    <property type="entry name" value="PH domain-like"/>
    <property type="match status" value="1"/>
</dbReference>
<dbReference type="STRING" id="1806994.A0A507C658"/>
<dbReference type="GO" id="GO:0005886">
    <property type="term" value="C:plasma membrane"/>
    <property type="evidence" value="ECO:0007669"/>
    <property type="project" value="TreeGrafter"/>
</dbReference>
<dbReference type="RefSeq" id="XP_031025707.1">
    <property type="nucleotide sequence ID" value="XM_031168364.1"/>
</dbReference>
<feature type="domain" description="C2H2-type" evidence="11">
    <location>
        <begin position="1302"/>
        <end position="1333"/>
    </location>
</feature>
<feature type="region of interest" description="Disordered" evidence="9">
    <location>
        <begin position="1421"/>
        <end position="1443"/>
    </location>
</feature>
<feature type="region of interest" description="Disordered" evidence="9">
    <location>
        <begin position="417"/>
        <end position="460"/>
    </location>
</feature>
<dbReference type="InterPro" id="IPR013087">
    <property type="entry name" value="Znf_C2H2_type"/>
</dbReference>
<protein>
    <recommendedName>
        <fullName evidence="14">Oxysterol-binding protein</fullName>
    </recommendedName>
</protein>
<evidence type="ECO:0000256" key="1">
    <source>
        <dbReference type="ARBA" id="ARBA00008842"/>
    </source>
</evidence>
<dbReference type="Proteomes" id="UP000319731">
    <property type="component" value="Unassembled WGS sequence"/>
</dbReference>
<evidence type="ECO:0000259" key="10">
    <source>
        <dbReference type="PROSITE" id="PS50003"/>
    </source>
</evidence>
<keyword evidence="6" id="KW-0040">ANK repeat</keyword>
<evidence type="ECO:0000256" key="8">
    <source>
        <dbReference type="RuleBase" id="RU003844"/>
    </source>
</evidence>
<keyword evidence="3" id="KW-0597">Phosphoprotein</keyword>
<proteinExistence type="inferred from homology"/>
<feature type="compositionally biased region" description="Low complexity" evidence="9">
    <location>
        <begin position="1753"/>
        <end position="1762"/>
    </location>
</feature>
<evidence type="ECO:0000256" key="4">
    <source>
        <dbReference type="ARBA" id="ARBA00023055"/>
    </source>
</evidence>
<dbReference type="SUPFAM" id="SSF48403">
    <property type="entry name" value="Ankyrin repeat"/>
    <property type="match status" value="1"/>
</dbReference>
<dbReference type="InterPro" id="IPR000648">
    <property type="entry name" value="Oxysterol-bd"/>
</dbReference>
<dbReference type="InterPro" id="IPR037239">
    <property type="entry name" value="OSBP_sf"/>
</dbReference>
<feature type="domain" description="C2H2-type" evidence="11">
    <location>
        <begin position="1270"/>
        <end position="1301"/>
    </location>
</feature>
<dbReference type="PROSITE" id="PS50003">
    <property type="entry name" value="PH_DOMAIN"/>
    <property type="match status" value="1"/>
</dbReference>
<dbReference type="EMBL" id="QEAO01000010">
    <property type="protein sequence ID" value="TPX35122.1"/>
    <property type="molecule type" value="Genomic_DNA"/>
</dbReference>
<dbReference type="PROSITE" id="PS50088">
    <property type="entry name" value="ANK_REPEAT"/>
    <property type="match status" value="2"/>
</dbReference>
<dbReference type="FunFam" id="2.40.160.120:FF:000001">
    <property type="entry name" value="Oxysterol-binding protein"/>
    <property type="match status" value="1"/>
</dbReference>
<evidence type="ECO:0000256" key="3">
    <source>
        <dbReference type="ARBA" id="ARBA00022553"/>
    </source>
</evidence>
<dbReference type="Gene3D" id="2.40.160.120">
    <property type="match status" value="1"/>
</dbReference>
<dbReference type="GO" id="GO:0006887">
    <property type="term" value="P:exocytosis"/>
    <property type="evidence" value="ECO:0007669"/>
    <property type="project" value="TreeGrafter"/>
</dbReference>
<dbReference type="SMART" id="SM00233">
    <property type="entry name" value="PH"/>
    <property type="match status" value="1"/>
</dbReference>
<comment type="similarity">
    <text evidence="1 8">Belongs to the OSBP family.</text>
</comment>
<dbReference type="InterPro" id="IPR018494">
    <property type="entry name" value="Oxysterol-bd_CS"/>
</dbReference>
<reference evidence="12 13" key="1">
    <citation type="journal article" date="2019" name="Sci. Rep.">
        <title>Comparative genomics of chytrid fungi reveal insights into the obligate biotrophic and pathogenic lifestyle of Synchytrium endobioticum.</title>
        <authorList>
            <person name="van de Vossenberg B.T.L.H."/>
            <person name="Warris S."/>
            <person name="Nguyen H.D.T."/>
            <person name="van Gent-Pelzer M.P.E."/>
            <person name="Joly D.L."/>
            <person name="van de Geest H.C."/>
            <person name="Bonants P.J.M."/>
            <person name="Smith D.S."/>
            <person name="Levesque C.A."/>
            <person name="van der Lee T.A.J."/>
        </authorList>
    </citation>
    <scope>NUCLEOTIDE SEQUENCE [LARGE SCALE GENOMIC DNA]</scope>
    <source>
        <strain evidence="12 13">JEL517</strain>
    </source>
</reference>
<dbReference type="GO" id="GO:0097038">
    <property type="term" value="C:perinuclear endoplasmic reticulum"/>
    <property type="evidence" value="ECO:0007669"/>
    <property type="project" value="TreeGrafter"/>
</dbReference>
<dbReference type="GO" id="GO:0120009">
    <property type="term" value="P:intermembrane lipid transfer"/>
    <property type="evidence" value="ECO:0007669"/>
    <property type="project" value="UniProtKB-ARBA"/>
</dbReference>
<dbReference type="SMART" id="SM00248">
    <property type="entry name" value="ANK"/>
    <property type="match status" value="2"/>
</dbReference>
<accession>A0A507C658</accession>
<dbReference type="Pfam" id="PF01237">
    <property type="entry name" value="Oxysterol_BP"/>
    <property type="match status" value="2"/>
</dbReference>
<keyword evidence="4" id="KW-0445">Lipid transport</keyword>
<gene>
    <name evidence="12" type="ORF">SmJEL517_g02436</name>
</gene>
<feature type="region of interest" description="Disordered" evidence="9">
    <location>
        <begin position="1640"/>
        <end position="1669"/>
    </location>
</feature>
<dbReference type="PROSITE" id="PS00028">
    <property type="entry name" value="ZINC_FINGER_C2H2_1"/>
    <property type="match status" value="1"/>
</dbReference>
<feature type="compositionally biased region" description="Basic and acidic residues" evidence="9">
    <location>
        <begin position="653"/>
        <end position="665"/>
    </location>
</feature>
<dbReference type="PRINTS" id="PR01415">
    <property type="entry name" value="ANKYRIN"/>
</dbReference>
<comment type="caution">
    <text evidence="12">The sequence shown here is derived from an EMBL/GenBank/DDBJ whole genome shotgun (WGS) entry which is preliminary data.</text>
</comment>
<keyword evidence="13" id="KW-1185">Reference proteome</keyword>
<feature type="repeat" description="ANK" evidence="6">
    <location>
        <begin position="83"/>
        <end position="116"/>
    </location>
</feature>
<evidence type="ECO:0000259" key="11">
    <source>
        <dbReference type="PROSITE" id="PS50157"/>
    </source>
</evidence>
<keyword evidence="7" id="KW-0479">Metal-binding</keyword>
<dbReference type="InterPro" id="IPR036236">
    <property type="entry name" value="Znf_C2H2_sf"/>
</dbReference>
<dbReference type="OrthoDB" id="1854502at2759"/>
<feature type="region of interest" description="Disordered" evidence="9">
    <location>
        <begin position="1491"/>
        <end position="1511"/>
    </location>
</feature>
<feature type="region of interest" description="Disordered" evidence="9">
    <location>
        <begin position="1786"/>
        <end position="1828"/>
    </location>
</feature>
<feature type="repeat" description="ANK" evidence="6">
    <location>
        <begin position="196"/>
        <end position="228"/>
    </location>
</feature>
<organism evidence="12 13">
    <name type="scientific">Synchytrium microbalum</name>
    <dbReference type="NCBI Taxonomy" id="1806994"/>
    <lineage>
        <taxon>Eukaryota</taxon>
        <taxon>Fungi</taxon>
        <taxon>Fungi incertae sedis</taxon>
        <taxon>Chytridiomycota</taxon>
        <taxon>Chytridiomycota incertae sedis</taxon>
        <taxon>Chytridiomycetes</taxon>
        <taxon>Synchytriales</taxon>
        <taxon>Synchytriaceae</taxon>
        <taxon>Synchytrium</taxon>
    </lineage>
</organism>
<feature type="compositionally biased region" description="Polar residues" evidence="9">
    <location>
        <begin position="1654"/>
        <end position="1669"/>
    </location>
</feature>
<feature type="compositionally biased region" description="Low complexity" evidence="9">
    <location>
        <begin position="1717"/>
        <end position="1728"/>
    </location>
</feature>
<keyword evidence="2" id="KW-0813">Transport</keyword>
<keyword evidence="5" id="KW-0446">Lipid-binding</keyword>
<evidence type="ECO:0000256" key="7">
    <source>
        <dbReference type="PROSITE-ProRule" id="PRU00042"/>
    </source>
</evidence>
<dbReference type="GO" id="GO:0032934">
    <property type="term" value="F:sterol binding"/>
    <property type="evidence" value="ECO:0007669"/>
    <property type="project" value="TreeGrafter"/>
</dbReference>
<evidence type="ECO:0000256" key="2">
    <source>
        <dbReference type="ARBA" id="ARBA00022448"/>
    </source>
</evidence>
<dbReference type="InterPro" id="IPR011993">
    <property type="entry name" value="PH-like_dom_sf"/>
</dbReference>